<dbReference type="Proteomes" id="UP001140091">
    <property type="component" value="Unassembled WGS sequence"/>
</dbReference>
<feature type="non-terminal residue" evidence="1">
    <location>
        <position position="161"/>
    </location>
</feature>
<evidence type="ECO:0000313" key="1">
    <source>
        <dbReference type="EMBL" id="KAJ2935395.1"/>
    </source>
</evidence>
<reference evidence="1" key="1">
    <citation type="submission" date="2022-06" db="EMBL/GenBank/DDBJ databases">
        <title>Genome Sequence of Candolleomyces eurysporus.</title>
        <authorList>
            <person name="Buettner E."/>
        </authorList>
    </citation>
    <scope>NUCLEOTIDE SEQUENCE</scope>
    <source>
        <strain evidence="1">VTCC 930004</strain>
    </source>
</reference>
<comment type="caution">
    <text evidence="1">The sequence shown here is derived from an EMBL/GenBank/DDBJ whole genome shotgun (WGS) entry which is preliminary data.</text>
</comment>
<dbReference type="AlphaFoldDB" id="A0A9W8JR95"/>
<gene>
    <name evidence="1" type="ORF">H1R20_g1699</name>
</gene>
<protein>
    <submittedName>
        <fullName evidence="1">Uncharacterized protein</fullName>
    </submittedName>
</protein>
<organism evidence="1 2">
    <name type="scientific">Candolleomyces eurysporus</name>
    <dbReference type="NCBI Taxonomy" id="2828524"/>
    <lineage>
        <taxon>Eukaryota</taxon>
        <taxon>Fungi</taxon>
        <taxon>Dikarya</taxon>
        <taxon>Basidiomycota</taxon>
        <taxon>Agaricomycotina</taxon>
        <taxon>Agaricomycetes</taxon>
        <taxon>Agaricomycetidae</taxon>
        <taxon>Agaricales</taxon>
        <taxon>Agaricineae</taxon>
        <taxon>Psathyrellaceae</taxon>
        <taxon>Candolleomyces</taxon>
    </lineage>
</organism>
<sequence>MAVQHVSLWQVDLAQLLLCIYGPIKRGYVSLEKQDVLFLSLDEDWVRRNTSPIILLRGRKHKRASCSSEPFKFIKDFPRGCEAAVGGFAGGVGLGDGQHQPSAFSRARQVLVIDEATSTPAVSATSHLVAFGAPKQEEAQDHSRPPQITAEAFVYALRSSN</sequence>
<dbReference type="EMBL" id="JANBPK010000546">
    <property type="protein sequence ID" value="KAJ2935395.1"/>
    <property type="molecule type" value="Genomic_DNA"/>
</dbReference>
<evidence type="ECO:0000313" key="2">
    <source>
        <dbReference type="Proteomes" id="UP001140091"/>
    </source>
</evidence>
<proteinExistence type="predicted"/>
<keyword evidence="2" id="KW-1185">Reference proteome</keyword>
<accession>A0A9W8JR95</accession>
<name>A0A9W8JR95_9AGAR</name>